<reference evidence="1 3" key="1">
    <citation type="submission" date="2017-11" db="EMBL/GenBank/DDBJ databases">
        <title>The genome of Rhizophagus clarus HR1 reveals common genetic basis of auxotrophy among arbuscular mycorrhizal fungi.</title>
        <authorList>
            <person name="Kobayashi Y."/>
        </authorList>
    </citation>
    <scope>NUCLEOTIDE SEQUENCE [LARGE SCALE GENOMIC DNA]</scope>
    <source>
        <strain evidence="1 3">HR1</strain>
    </source>
</reference>
<name>A0A2Z6R6D9_9GLOM</name>
<dbReference type="AlphaFoldDB" id="A0A2Z6R6D9"/>
<keyword evidence="3" id="KW-1185">Reference proteome</keyword>
<proteinExistence type="predicted"/>
<dbReference type="Proteomes" id="UP000615446">
    <property type="component" value="Unassembled WGS sequence"/>
</dbReference>
<dbReference type="EMBL" id="BEXD01001136">
    <property type="protein sequence ID" value="GBB92541.1"/>
    <property type="molecule type" value="Genomic_DNA"/>
</dbReference>
<gene>
    <name evidence="2" type="ORF">RCL2_002805100</name>
    <name evidence="1" type="ORF">RclHR1_02020023</name>
</gene>
<organism evidence="1 3">
    <name type="scientific">Rhizophagus clarus</name>
    <dbReference type="NCBI Taxonomy" id="94130"/>
    <lineage>
        <taxon>Eukaryota</taxon>
        <taxon>Fungi</taxon>
        <taxon>Fungi incertae sedis</taxon>
        <taxon>Mucoromycota</taxon>
        <taxon>Glomeromycotina</taxon>
        <taxon>Glomeromycetes</taxon>
        <taxon>Glomerales</taxon>
        <taxon>Glomeraceae</taxon>
        <taxon>Rhizophagus</taxon>
    </lineage>
</organism>
<accession>A0A2Z6R6D9</accession>
<comment type="caution">
    <text evidence="1">The sequence shown here is derived from an EMBL/GenBank/DDBJ whole genome shotgun (WGS) entry which is preliminary data.</text>
</comment>
<protein>
    <submittedName>
        <fullName evidence="1">Uncharacterized protein</fullName>
    </submittedName>
</protein>
<reference evidence="2" key="2">
    <citation type="submission" date="2019-10" db="EMBL/GenBank/DDBJ databases">
        <title>Conservation and host-specific expression of non-tandemly repeated heterogenous ribosome RNA gene in arbuscular mycorrhizal fungi.</title>
        <authorList>
            <person name="Maeda T."/>
            <person name="Kobayashi Y."/>
            <person name="Nakagawa T."/>
            <person name="Ezawa T."/>
            <person name="Yamaguchi K."/>
            <person name="Bino T."/>
            <person name="Nishimoto Y."/>
            <person name="Shigenobu S."/>
            <person name="Kawaguchi M."/>
        </authorList>
    </citation>
    <scope>NUCLEOTIDE SEQUENCE</scope>
    <source>
        <strain evidence="2">HR1</strain>
    </source>
</reference>
<sequence length="170" mass="19376">MNTTTLALKENITSLIQRNIRMFKEVKFPDGSRKIVGYLSIWDNMKECIDTSMTWNGAQLKWSRHLGPSNNKLAYKTTHKIKPSKQSNTNTPQNLFCKSNTVSTGSNRFLIGNRKDFKQAKKTEEESYKISKCSSDTTKKTAPKKPQISKKKLAADIATIMKTLKTLIRQ</sequence>
<dbReference type="Proteomes" id="UP000247702">
    <property type="component" value="Unassembled WGS sequence"/>
</dbReference>
<evidence type="ECO:0000313" key="1">
    <source>
        <dbReference type="EMBL" id="GBB92541.1"/>
    </source>
</evidence>
<evidence type="ECO:0000313" key="2">
    <source>
        <dbReference type="EMBL" id="GET01653.1"/>
    </source>
</evidence>
<dbReference type="EMBL" id="BLAL01000300">
    <property type="protein sequence ID" value="GET01653.1"/>
    <property type="molecule type" value="Genomic_DNA"/>
</dbReference>
<evidence type="ECO:0000313" key="3">
    <source>
        <dbReference type="Proteomes" id="UP000247702"/>
    </source>
</evidence>